<organism evidence="1">
    <name type="scientific">marine sediment metagenome</name>
    <dbReference type="NCBI Taxonomy" id="412755"/>
    <lineage>
        <taxon>unclassified sequences</taxon>
        <taxon>metagenomes</taxon>
        <taxon>ecological metagenomes</taxon>
    </lineage>
</organism>
<protein>
    <submittedName>
        <fullName evidence="1">Uncharacterized protein</fullName>
    </submittedName>
</protein>
<proteinExistence type="predicted"/>
<evidence type="ECO:0000313" key="1">
    <source>
        <dbReference type="EMBL" id="GAH76949.1"/>
    </source>
</evidence>
<name>X1JF61_9ZZZZ</name>
<accession>X1JF61</accession>
<sequence>PTFTETIDLADAIIKYFQFGPQTFAETIVLTDTIVPIIVKLLIESIDLADTIWAKIMKELIEDVDLTDSLTKYVVMAALIENPQLVRHPLLK</sequence>
<dbReference type="AlphaFoldDB" id="X1JF61"/>
<dbReference type="EMBL" id="BARU01044283">
    <property type="protein sequence ID" value="GAH76949.1"/>
    <property type="molecule type" value="Genomic_DNA"/>
</dbReference>
<comment type="caution">
    <text evidence="1">The sequence shown here is derived from an EMBL/GenBank/DDBJ whole genome shotgun (WGS) entry which is preliminary data.</text>
</comment>
<feature type="non-terminal residue" evidence="1">
    <location>
        <position position="1"/>
    </location>
</feature>
<gene>
    <name evidence="1" type="ORF">S03H2_67594</name>
</gene>
<reference evidence="1" key="1">
    <citation type="journal article" date="2014" name="Front. Microbiol.">
        <title>High frequency of phylogenetically diverse reductive dehalogenase-homologous genes in deep subseafloor sedimentary metagenomes.</title>
        <authorList>
            <person name="Kawai M."/>
            <person name="Futagami T."/>
            <person name="Toyoda A."/>
            <person name="Takaki Y."/>
            <person name="Nishi S."/>
            <person name="Hori S."/>
            <person name="Arai W."/>
            <person name="Tsubouchi T."/>
            <person name="Morono Y."/>
            <person name="Uchiyama I."/>
            <person name="Ito T."/>
            <person name="Fujiyama A."/>
            <person name="Inagaki F."/>
            <person name="Takami H."/>
        </authorList>
    </citation>
    <scope>NUCLEOTIDE SEQUENCE</scope>
    <source>
        <strain evidence="1">Expedition CK06-06</strain>
    </source>
</reference>